<keyword evidence="3 6" id="KW-0812">Transmembrane</keyword>
<gene>
    <name evidence="8" type="ORF">ACFPCV_15870</name>
</gene>
<evidence type="ECO:0000313" key="8">
    <source>
        <dbReference type="EMBL" id="MFC4854983.1"/>
    </source>
</evidence>
<feature type="transmembrane region" description="Helical" evidence="6">
    <location>
        <begin position="316"/>
        <end position="340"/>
    </location>
</feature>
<dbReference type="Proteomes" id="UP001595859">
    <property type="component" value="Unassembled WGS sequence"/>
</dbReference>
<dbReference type="InterPro" id="IPR036259">
    <property type="entry name" value="MFS_trans_sf"/>
</dbReference>
<feature type="transmembrane region" description="Helical" evidence="6">
    <location>
        <begin position="36"/>
        <end position="57"/>
    </location>
</feature>
<keyword evidence="2" id="KW-1003">Cell membrane</keyword>
<feature type="domain" description="Major facilitator superfamily (MFS) profile" evidence="7">
    <location>
        <begin position="1"/>
        <end position="365"/>
    </location>
</feature>
<dbReference type="SUPFAM" id="SSF103473">
    <property type="entry name" value="MFS general substrate transporter"/>
    <property type="match status" value="1"/>
</dbReference>
<feature type="transmembrane region" description="Helical" evidence="6">
    <location>
        <begin position="199"/>
        <end position="225"/>
    </location>
</feature>
<dbReference type="Gene3D" id="1.20.1250.20">
    <property type="entry name" value="MFS general substrate transporter like domains"/>
    <property type="match status" value="1"/>
</dbReference>
<comment type="caution">
    <text evidence="8">The sequence shown here is derived from an EMBL/GenBank/DDBJ whole genome shotgun (WGS) entry which is preliminary data.</text>
</comment>
<feature type="transmembrane region" description="Helical" evidence="6">
    <location>
        <begin position="64"/>
        <end position="81"/>
    </location>
</feature>
<dbReference type="PROSITE" id="PS50850">
    <property type="entry name" value="MFS"/>
    <property type="match status" value="1"/>
</dbReference>
<name>A0ABV9S211_9PSEU</name>
<sequence>MASLLLVRFFDETVAYLPYAAVESIRADVDLTYAQAGFLLFLYPGIGLLTTPLGVLVDRCDRRVLAAVGGLGYGAGLFLFAAGDDFWALFAAVCVMGTLGDLLVTAGEVSLVEIAGDNAEPALARANLLAAVGDLAGPLLLATALWSGLGWRAAFWAAGVMMVAYGVLLATRPLPRPVRDEDEPSAFDALMSVVRDRRVIVAGLLVAVIVAFDDTFIGFAVAFLITGQDLSPALATVATGAGLTGGVAAAAWASRTGRRRVGLRPCAFVLAAGVFLLVLVPTPVTAAISMALVGAAVNLAWIILQARYMTLRPGEAGATSSVAEAVSQIGVTTPLVIGLMADHTGLGPAMWLYCAVAVVFVVSAR</sequence>
<evidence type="ECO:0000259" key="7">
    <source>
        <dbReference type="PROSITE" id="PS50850"/>
    </source>
</evidence>
<feature type="transmembrane region" description="Helical" evidence="6">
    <location>
        <begin position="153"/>
        <end position="171"/>
    </location>
</feature>
<feature type="transmembrane region" description="Helical" evidence="6">
    <location>
        <begin position="231"/>
        <end position="254"/>
    </location>
</feature>
<keyword evidence="9" id="KW-1185">Reference proteome</keyword>
<dbReference type="InterPro" id="IPR020846">
    <property type="entry name" value="MFS_dom"/>
</dbReference>
<keyword evidence="4 6" id="KW-1133">Transmembrane helix</keyword>
<feature type="transmembrane region" description="Helical" evidence="6">
    <location>
        <begin position="261"/>
        <end position="280"/>
    </location>
</feature>
<dbReference type="InterPro" id="IPR011701">
    <property type="entry name" value="MFS"/>
</dbReference>
<comment type="subcellular location">
    <subcellularLocation>
        <location evidence="1">Cell membrane</location>
        <topology evidence="1">Multi-pass membrane protein</topology>
    </subcellularLocation>
</comment>
<evidence type="ECO:0000256" key="4">
    <source>
        <dbReference type="ARBA" id="ARBA00022989"/>
    </source>
</evidence>
<dbReference type="PANTHER" id="PTHR43124:SF3">
    <property type="entry name" value="CHLORAMPHENICOL EFFLUX PUMP RV0191"/>
    <property type="match status" value="1"/>
</dbReference>
<accession>A0ABV9S211</accession>
<dbReference type="InterPro" id="IPR050189">
    <property type="entry name" value="MFS_Efflux_Transporters"/>
</dbReference>
<keyword evidence="5 6" id="KW-0472">Membrane</keyword>
<protein>
    <submittedName>
        <fullName evidence="8">MFS transporter</fullName>
    </submittedName>
</protein>
<dbReference type="EMBL" id="JBHSIS010000006">
    <property type="protein sequence ID" value="MFC4854983.1"/>
    <property type="molecule type" value="Genomic_DNA"/>
</dbReference>
<dbReference type="RefSeq" id="WP_378056893.1">
    <property type="nucleotide sequence ID" value="NZ_JBHSIS010000006.1"/>
</dbReference>
<evidence type="ECO:0000256" key="5">
    <source>
        <dbReference type="ARBA" id="ARBA00023136"/>
    </source>
</evidence>
<evidence type="ECO:0000313" key="9">
    <source>
        <dbReference type="Proteomes" id="UP001595859"/>
    </source>
</evidence>
<feature type="transmembrane region" description="Helical" evidence="6">
    <location>
        <begin position="346"/>
        <end position="364"/>
    </location>
</feature>
<evidence type="ECO:0000256" key="1">
    <source>
        <dbReference type="ARBA" id="ARBA00004651"/>
    </source>
</evidence>
<dbReference type="PANTHER" id="PTHR43124">
    <property type="entry name" value="PURINE EFFLUX PUMP PBUE"/>
    <property type="match status" value="1"/>
</dbReference>
<feature type="transmembrane region" description="Helical" evidence="6">
    <location>
        <begin position="286"/>
        <end position="304"/>
    </location>
</feature>
<evidence type="ECO:0000256" key="3">
    <source>
        <dbReference type="ARBA" id="ARBA00022692"/>
    </source>
</evidence>
<reference evidence="9" key="1">
    <citation type="journal article" date="2019" name="Int. J. Syst. Evol. Microbiol.">
        <title>The Global Catalogue of Microorganisms (GCM) 10K type strain sequencing project: providing services to taxonomists for standard genome sequencing and annotation.</title>
        <authorList>
            <consortium name="The Broad Institute Genomics Platform"/>
            <consortium name="The Broad Institute Genome Sequencing Center for Infectious Disease"/>
            <person name="Wu L."/>
            <person name="Ma J."/>
        </authorList>
    </citation>
    <scope>NUCLEOTIDE SEQUENCE [LARGE SCALE GENOMIC DNA]</scope>
    <source>
        <strain evidence="9">ZS-22-S1</strain>
    </source>
</reference>
<evidence type="ECO:0000256" key="2">
    <source>
        <dbReference type="ARBA" id="ARBA00022475"/>
    </source>
</evidence>
<evidence type="ECO:0000256" key="6">
    <source>
        <dbReference type="SAM" id="Phobius"/>
    </source>
</evidence>
<dbReference type="Pfam" id="PF07690">
    <property type="entry name" value="MFS_1"/>
    <property type="match status" value="1"/>
</dbReference>
<organism evidence="8 9">
    <name type="scientific">Actinophytocola glycyrrhizae</name>
    <dbReference type="NCBI Taxonomy" id="2044873"/>
    <lineage>
        <taxon>Bacteria</taxon>
        <taxon>Bacillati</taxon>
        <taxon>Actinomycetota</taxon>
        <taxon>Actinomycetes</taxon>
        <taxon>Pseudonocardiales</taxon>
        <taxon>Pseudonocardiaceae</taxon>
    </lineage>
</organism>
<proteinExistence type="predicted"/>